<evidence type="ECO:0000256" key="1">
    <source>
        <dbReference type="SAM" id="MobiDB-lite"/>
    </source>
</evidence>
<evidence type="ECO:0000313" key="2">
    <source>
        <dbReference type="EMBL" id="KAF6496182.1"/>
    </source>
</evidence>
<name>A0A7J8JJB6_ROUAE</name>
<dbReference type="Proteomes" id="UP000593571">
    <property type="component" value="Unassembled WGS sequence"/>
</dbReference>
<protein>
    <submittedName>
        <fullName evidence="2">Uncharacterized protein</fullName>
    </submittedName>
</protein>
<keyword evidence="3" id="KW-1185">Reference proteome</keyword>
<comment type="caution">
    <text evidence="2">The sequence shown here is derived from an EMBL/GenBank/DDBJ whole genome shotgun (WGS) entry which is preliminary data.</text>
</comment>
<dbReference type="EMBL" id="JACASE010000002">
    <property type="protein sequence ID" value="KAF6496182.1"/>
    <property type="molecule type" value="Genomic_DNA"/>
</dbReference>
<proteinExistence type="predicted"/>
<feature type="compositionally biased region" description="Low complexity" evidence="1">
    <location>
        <begin position="12"/>
        <end position="24"/>
    </location>
</feature>
<accession>A0A7J8JJB6</accession>
<feature type="region of interest" description="Disordered" evidence="1">
    <location>
        <begin position="77"/>
        <end position="96"/>
    </location>
</feature>
<organism evidence="2 3">
    <name type="scientific">Rousettus aegyptiacus</name>
    <name type="common">Egyptian fruit bat</name>
    <name type="synonym">Pteropus aegyptiacus</name>
    <dbReference type="NCBI Taxonomy" id="9407"/>
    <lineage>
        <taxon>Eukaryota</taxon>
        <taxon>Metazoa</taxon>
        <taxon>Chordata</taxon>
        <taxon>Craniata</taxon>
        <taxon>Vertebrata</taxon>
        <taxon>Euteleostomi</taxon>
        <taxon>Mammalia</taxon>
        <taxon>Eutheria</taxon>
        <taxon>Laurasiatheria</taxon>
        <taxon>Chiroptera</taxon>
        <taxon>Yinpterochiroptera</taxon>
        <taxon>Pteropodoidea</taxon>
        <taxon>Pteropodidae</taxon>
        <taxon>Rousettinae</taxon>
        <taxon>Rousettus</taxon>
    </lineage>
</organism>
<dbReference type="AlphaFoldDB" id="A0A7J8JJB6"/>
<feature type="region of interest" description="Disordered" evidence="1">
    <location>
        <begin position="1"/>
        <end position="24"/>
    </location>
</feature>
<evidence type="ECO:0000313" key="3">
    <source>
        <dbReference type="Proteomes" id="UP000593571"/>
    </source>
</evidence>
<gene>
    <name evidence="2" type="ORF">HJG63_010410</name>
</gene>
<sequence length="197" mass="21466">MATGLDRSRAGAGAAAEQKRPPAAAFARWAELNKQPGQRAGRPERASWNRQKCLQNQWEKPCLRNVTCPVVCPVSEEGSVRRAHSHTKGSERRRPAGTKHLWATSTSADGPVLSFPPLPHHAVRTSPVRHEKRGVTVSIGSHLRSPGAGPHGLVIRCATPSDLGRGCSASGLPSVFITNRYRIFFQVLYFSSIKNSF</sequence>
<reference evidence="2 3" key="1">
    <citation type="journal article" date="2020" name="Nature">
        <title>Six reference-quality genomes reveal evolution of bat adaptations.</title>
        <authorList>
            <person name="Jebb D."/>
            <person name="Huang Z."/>
            <person name="Pippel M."/>
            <person name="Hughes G.M."/>
            <person name="Lavrichenko K."/>
            <person name="Devanna P."/>
            <person name="Winkler S."/>
            <person name="Jermiin L.S."/>
            <person name="Skirmuntt E.C."/>
            <person name="Katzourakis A."/>
            <person name="Burkitt-Gray L."/>
            <person name="Ray D.A."/>
            <person name="Sullivan K.A.M."/>
            <person name="Roscito J.G."/>
            <person name="Kirilenko B.M."/>
            <person name="Davalos L.M."/>
            <person name="Corthals A.P."/>
            <person name="Power M.L."/>
            <person name="Jones G."/>
            <person name="Ransome R.D."/>
            <person name="Dechmann D.K.N."/>
            <person name="Locatelli A.G."/>
            <person name="Puechmaille S.J."/>
            <person name="Fedrigo O."/>
            <person name="Jarvis E.D."/>
            <person name="Hiller M."/>
            <person name="Vernes S.C."/>
            <person name="Myers E.W."/>
            <person name="Teeling E.C."/>
        </authorList>
    </citation>
    <scope>NUCLEOTIDE SEQUENCE [LARGE SCALE GENOMIC DNA]</scope>
    <source>
        <strain evidence="2">MRouAeg1</strain>
        <tissue evidence="2">Muscle</tissue>
    </source>
</reference>